<keyword evidence="2" id="KW-0547">Nucleotide-binding</keyword>
<organism evidence="5 6">
    <name type="scientific">Sneathiella chinensis</name>
    <dbReference type="NCBI Taxonomy" id="349750"/>
    <lineage>
        <taxon>Bacteria</taxon>
        <taxon>Pseudomonadati</taxon>
        <taxon>Pseudomonadota</taxon>
        <taxon>Alphaproteobacteria</taxon>
        <taxon>Sneathiellales</taxon>
        <taxon>Sneathiellaceae</taxon>
        <taxon>Sneathiella</taxon>
    </lineage>
</organism>
<dbReference type="InterPro" id="IPR017871">
    <property type="entry name" value="ABC_transporter-like_CS"/>
</dbReference>
<evidence type="ECO:0000313" key="5">
    <source>
        <dbReference type="EMBL" id="GLQ06180.1"/>
    </source>
</evidence>
<evidence type="ECO:0000256" key="3">
    <source>
        <dbReference type="ARBA" id="ARBA00022840"/>
    </source>
</evidence>
<gene>
    <name evidence="5" type="ORF">GCM10007924_14010</name>
</gene>
<protein>
    <submittedName>
        <fullName evidence="5">ABC transporter ATP-binding protein</fullName>
    </submittedName>
</protein>
<dbReference type="Gene3D" id="3.40.50.300">
    <property type="entry name" value="P-loop containing nucleotide triphosphate hydrolases"/>
    <property type="match status" value="1"/>
</dbReference>
<dbReference type="Pfam" id="PF00005">
    <property type="entry name" value="ABC_tran"/>
    <property type="match status" value="1"/>
</dbReference>
<dbReference type="Proteomes" id="UP001161409">
    <property type="component" value="Unassembled WGS sequence"/>
</dbReference>
<dbReference type="SMART" id="SM00382">
    <property type="entry name" value="AAA"/>
    <property type="match status" value="1"/>
</dbReference>
<keyword evidence="1" id="KW-0813">Transport</keyword>
<dbReference type="RefSeq" id="WP_169560236.1">
    <property type="nucleotide sequence ID" value="NZ_BSNF01000006.1"/>
</dbReference>
<dbReference type="InterPro" id="IPR003593">
    <property type="entry name" value="AAA+_ATPase"/>
</dbReference>
<dbReference type="EMBL" id="BSNF01000006">
    <property type="protein sequence ID" value="GLQ06180.1"/>
    <property type="molecule type" value="Genomic_DNA"/>
</dbReference>
<dbReference type="GO" id="GO:0005524">
    <property type="term" value="F:ATP binding"/>
    <property type="evidence" value="ECO:0007669"/>
    <property type="project" value="UniProtKB-KW"/>
</dbReference>
<evidence type="ECO:0000259" key="4">
    <source>
        <dbReference type="PROSITE" id="PS50893"/>
    </source>
</evidence>
<keyword evidence="3 5" id="KW-0067">ATP-binding</keyword>
<dbReference type="PROSITE" id="PS50893">
    <property type="entry name" value="ABC_TRANSPORTER_2"/>
    <property type="match status" value="1"/>
</dbReference>
<dbReference type="InterPro" id="IPR027417">
    <property type="entry name" value="P-loop_NTPase"/>
</dbReference>
<dbReference type="InterPro" id="IPR003439">
    <property type="entry name" value="ABC_transporter-like_ATP-bd"/>
</dbReference>
<comment type="caution">
    <text evidence="5">The sequence shown here is derived from an EMBL/GenBank/DDBJ whole genome shotgun (WGS) entry which is preliminary data.</text>
</comment>
<evidence type="ECO:0000313" key="6">
    <source>
        <dbReference type="Proteomes" id="UP001161409"/>
    </source>
</evidence>
<keyword evidence="6" id="KW-1185">Reference proteome</keyword>
<reference evidence="5" key="1">
    <citation type="journal article" date="2014" name="Int. J. Syst. Evol. Microbiol.">
        <title>Complete genome of a new Firmicutes species belonging to the dominant human colonic microbiota ('Ruminococcus bicirculans') reveals two chromosomes and a selective capacity to utilize plant glucans.</title>
        <authorList>
            <consortium name="NISC Comparative Sequencing Program"/>
            <person name="Wegmann U."/>
            <person name="Louis P."/>
            <person name="Goesmann A."/>
            <person name="Henrissat B."/>
            <person name="Duncan S.H."/>
            <person name="Flint H.J."/>
        </authorList>
    </citation>
    <scope>NUCLEOTIDE SEQUENCE</scope>
    <source>
        <strain evidence="5">NBRC 103408</strain>
    </source>
</reference>
<dbReference type="PANTHER" id="PTHR43023">
    <property type="entry name" value="PROTEIN TRIGALACTOSYLDIACYLGLYCEROL 3, CHLOROPLASTIC"/>
    <property type="match status" value="1"/>
</dbReference>
<dbReference type="PROSITE" id="PS00211">
    <property type="entry name" value="ABC_TRANSPORTER_1"/>
    <property type="match status" value="1"/>
</dbReference>
<accession>A0ABQ5U1Y3</accession>
<feature type="domain" description="ABC transporter" evidence="4">
    <location>
        <begin position="8"/>
        <end position="245"/>
    </location>
</feature>
<reference evidence="5" key="2">
    <citation type="submission" date="2023-01" db="EMBL/GenBank/DDBJ databases">
        <title>Draft genome sequence of Sneathiella chinensis strain NBRC 103408.</title>
        <authorList>
            <person name="Sun Q."/>
            <person name="Mori K."/>
        </authorList>
    </citation>
    <scope>NUCLEOTIDE SEQUENCE</scope>
    <source>
        <strain evidence="5">NBRC 103408</strain>
    </source>
</reference>
<sequence>MPKEKTRIATTGLIKRFDGKNALDGVDLEVRDGEILTLIGPSGSGKTLLLKTILGLVTPDAGEIEVGGEAVLSLSGAERDEYLKQFGILFQRSGLFDGMPVWENIGFRLLQKSGASRKEVREAAIEKLRAVGLSPDVCDLYPAELSGGMQKRVGIARALAGDPSILFLDEPTAGLDPIMSNVINDLILQNVRDLGSTVIAVTSNLVTARRISDRIAMLHEGRVVWCGDVDAVEQSDNPYLDQFWHKRKDGPIQMPVSSLTF</sequence>
<evidence type="ECO:0000256" key="1">
    <source>
        <dbReference type="ARBA" id="ARBA00022448"/>
    </source>
</evidence>
<proteinExistence type="predicted"/>
<name>A0ABQ5U1Y3_9PROT</name>
<dbReference type="PANTHER" id="PTHR43023:SF3">
    <property type="entry name" value="PROTEIN TRIGALACTOSYLDIACYLGLYCEROL 3, CHLOROPLASTIC"/>
    <property type="match status" value="1"/>
</dbReference>
<evidence type="ECO:0000256" key="2">
    <source>
        <dbReference type="ARBA" id="ARBA00022741"/>
    </source>
</evidence>
<dbReference type="SUPFAM" id="SSF52540">
    <property type="entry name" value="P-loop containing nucleoside triphosphate hydrolases"/>
    <property type="match status" value="1"/>
</dbReference>